<dbReference type="SUPFAM" id="SSF57701">
    <property type="entry name" value="Zn2/Cys6 DNA-binding domain"/>
    <property type="match status" value="1"/>
</dbReference>
<evidence type="ECO:0000256" key="3">
    <source>
        <dbReference type="ARBA" id="ARBA00023015"/>
    </source>
</evidence>
<sequence>MSKMPSTNRRVSKGRSRNGCITCKIRRVKCDEQKPDCSKCLSTGRKCSGYSDHGDTPKGAQARFCIVQHVPGISQPTRLWQVPYSTDLLLEDEYRSLEFFQVHTTFCFGSGIGSYLLRAVYHEPILKTIAIALGSLHRSFAFSQDEPLDPEERTRFTLLRYNKAIRQLVSINPLTNPQSNDTFLIACILFFCFECLQGNYKLAFQHAISGLKIIKQERLITNVSSLGTYMPIEKITLLFSILENQVLEIESESIILSDLRPTVSSYFPRLTMGSSLLPTDSIEDIFISFQFLYNRFTRFLAICDPLIEPLENQSNEFLADIQSINIEYIQVRTEIEAWLSLFEDWLQRRSSSRKELESDQVIILKAWKLIIGIFIRLPLPPSELDWDHFTDDFSAVNSLVASMIGAPSSEVLSQPSSLPEPTEPNIDQSEKIPKGSLLPTILPKSSKSETSRFSLSLGVVTPLYLCATRCRESSVRYYSIRLMSYCQRREGLWDSDLAARIAKRIVTIEEMTAQISPTSEYFPADIGLACRVTSLSPAFDQTKRVKIRYNREGLGSGLIEEIFTW</sequence>
<feature type="domain" description="Zn(2)-C6 fungal-type" evidence="8">
    <location>
        <begin position="19"/>
        <end position="48"/>
    </location>
</feature>
<proteinExistence type="predicted"/>
<keyword evidence="4" id="KW-0238">DNA-binding</keyword>
<reference evidence="10" key="1">
    <citation type="journal article" date="2017" name="Nat. Microbiol.">
        <title>Global analysis of biosynthetic gene clusters reveals vast potential of secondary metabolite production in Penicillium species.</title>
        <authorList>
            <person name="Nielsen J.C."/>
            <person name="Grijseels S."/>
            <person name="Prigent S."/>
            <person name="Ji B."/>
            <person name="Dainat J."/>
            <person name="Nielsen K.F."/>
            <person name="Frisvad J.C."/>
            <person name="Workman M."/>
            <person name="Nielsen J."/>
        </authorList>
    </citation>
    <scope>NUCLEOTIDE SEQUENCE [LARGE SCALE GENOMIC DNA]</scope>
    <source>
        <strain evidence="10">IBT 24891</strain>
    </source>
</reference>
<dbReference type="STRING" id="303698.A0A1V6TZ33"/>
<feature type="region of interest" description="Disordered" evidence="7">
    <location>
        <begin position="411"/>
        <end position="430"/>
    </location>
</feature>
<dbReference type="Proteomes" id="UP000191285">
    <property type="component" value="Unassembled WGS sequence"/>
</dbReference>
<accession>A0A1V6TZ33</accession>
<dbReference type="EMBL" id="MLKD01000001">
    <property type="protein sequence ID" value="OQE31210.1"/>
    <property type="molecule type" value="Genomic_DNA"/>
</dbReference>
<evidence type="ECO:0000313" key="10">
    <source>
        <dbReference type="Proteomes" id="UP000191285"/>
    </source>
</evidence>
<evidence type="ECO:0000256" key="1">
    <source>
        <dbReference type="ARBA" id="ARBA00022723"/>
    </source>
</evidence>
<dbReference type="PROSITE" id="PS50048">
    <property type="entry name" value="ZN2_CY6_FUNGAL_2"/>
    <property type="match status" value="1"/>
</dbReference>
<dbReference type="GO" id="GO:0003677">
    <property type="term" value="F:DNA binding"/>
    <property type="evidence" value="ECO:0007669"/>
    <property type="project" value="UniProtKB-KW"/>
</dbReference>
<dbReference type="OrthoDB" id="2593732at2759"/>
<keyword evidence="6" id="KW-0539">Nucleus</keyword>
<keyword evidence="5" id="KW-0804">Transcription</keyword>
<evidence type="ECO:0000259" key="8">
    <source>
        <dbReference type="PROSITE" id="PS50048"/>
    </source>
</evidence>
<evidence type="ECO:0000256" key="7">
    <source>
        <dbReference type="SAM" id="MobiDB-lite"/>
    </source>
</evidence>
<dbReference type="InterPro" id="IPR052360">
    <property type="entry name" value="Transcr_Regulatory_Proteins"/>
</dbReference>
<dbReference type="Pfam" id="PF00172">
    <property type="entry name" value="Zn_clus"/>
    <property type="match status" value="1"/>
</dbReference>
<dbReference type="PANTHER" id="PTHR36206">
    <property type="entry name" value="ASPERCRYPTIN BIOSYNTHESIS CLUSTER-SPECIFIC TRANSCRIPTION REGULATOR ATNN-RELATED"/>
    <property type="match status" value="1"/>
</dbReference>
<evidence type="ECO:0000256" key="4">
    <source>
        <dbReference type="ARBA" id="ARBA00023125"/>
    </source>
</evidence>
<keyword evidence="2" id="KW-0862">Zinc</keyword>
<keyword evidence="1" id="KW-0479">Metal-binding</keyword>
<protein>
    <recommendedName>
        <fullName evidence="8">Zn(2)-C6 fungal-type domain-containing protein</fullName>
    </recommendedName>
</protein>
<dbReference type="InterPro" id="IPR001138">
    <property type="entry name" value="Zn2Cys6_DnaBD"/>
</dbReference>
<name>A0A1V6TZ33_9EURO</name>
<dbReference type="AlphaFoldDB" id="A0A1V6TZ33"/>
<dbReference type="InterPro" id="IPR036864">
    <property type="entry name" value="Zn2-C6_fun-type_DNA-bd_sf"/>
</dbReference>
<evidence type="ECO:0000256" key="5">
    <source>
        <dbReference type="ARBA" id="ARBA00023163"/>
    </source>
</evidence>
<dbReference type="GO" id="GO:0008270">
    <property type="term" value="F:zinc ion binding"/>
    <property type="evidence" value="ECO:0007669"/>
    <property type="project" value="InterPro"/>
</dbReference>
<evidence type="ECO:0000256" key="2">
    <source>
        <dbReference type="ARBA" id="ARBA00022833"/>
    </source>
</evidence>
<evidence type="ECO:0000313" key="9">
    <source>
        <dbReference type="EMBL" id="OQE31210.1"/>
    </source>
</evidence>
<comment type="caution">
    <text evidence="9">The sequence shown here is derived from an EMBL/GenBank/DDBJ whole genome shotgun (WGS) entry which is preliminary data.</text>
</comment>
<dbReference type="PROSITE" id="PS00463">
    <property type="entry name" value="ZN2_CY6_FUNGAL_1"/>
    <property type="match status" value="1"/>
</dbReference>
<keyword evidence="3" id="KW-0805">Transcription regulation</keyword>
<dbReference type="PANTHER" id="PTHR36206:SF12">
    <property type="entry name" value="ASPERCRYPTIN BIOSYNTHESIS CLUSTER-SPECIFIC TRANSCRIPTION REGULATOR ATNN-RELATED"/>
    <property type="match status" value="1"/>
</dbReference>
<gene>
    <name evidence="9" type="ORF">PENSTE_c001G06259</name>
</gene>
<dbReference type="GO" id="GO:0000981">
    <property type="term" value="F:DNA-binding transcription factor activity, RNA polymerase II-specific"/>
    <property type="evidence" value="ECO:0007669"/>
    <property type="project" value="InterPro"/>
</dbReference>
<dbReference type="SMART" id="SM00066">
    <property type="entry name" value="GAL4"/>
    <property type="match status" value="1"/>
</dbReference>
<organism evidence="9 10">
    <name type="scientific">Penicillium steckii</name>
    <dbReference type="NCBI Taxonomy" id="303698"/>
    <lineage>
        <taxon>Eukaryota</taxon>
        <taxon>Fungi</taxon>
        <taxon>Dikarya</taxon>
        <taxon>Ascomycota</taxon>
        <taxon>Pezizomycotina</taxon>
        <taxon>Eurotiomycetes</taxon>
        <taxon>Eurotiomycetidae</taxon>
        <taxon>Eurotiales</taxon>
        <taxon>Aspergillaceae</taxon>
        <taxon>Penicillium</taxon>
    </lineage>
</organism>
<evidence type="ECO:0000256" key="6">
    <source>
        <dbReference type="ARBA" id="ARBA00023242"/>
    </source>
</evidence>
<keyword evidence="10" id="KW-1185">Reference proteome</keyword>
<dbReference type="Gene3D" id="4.10.240.10">
    <property type="entry name" value="Zn(2)-C6 fungal-type DNA-binding domain"/>
    <property type="match status" value="1"/>
</dbReference>